<evidence type="ECO:0000313" key="2">
    <source>
        <dbReference type="EMBL" id="PXX15840.1"/>
    </source>
</evidence>
<comment type="caution">
    <text evidence="2">The sequence shown here is derived from an EMBL/GenBank/DDBJ whole genome shotgun (WGS) entry which is preliminary data.</text>
</comment>
<protein>
    <submittedName>
        <fullName evidence="2">Uncharacterized protein</fullName>
    </submittedName>
</protein>
<feature type="region of interest" description="Disordered" evidence="1">
    <location>
        <begin position="61"/>
        <end position="150"/>
    </location>
</feature>
<organism evidence="2 3">
    <name type="scientific">Paraburkholderia tropica</name>
    <dbReference type="NCBI Taxonomy" id="92647"/>
    <lineage>
        <taxon>Bacteria</taxon>
        <taxon>Pseudomonadati</taxon>
        <taxon>Pseudomonadota</taxon>
        <taxon>Betaproteobacteria</taxon>
        <taxon>Burkholderiales</taxon>
        <taxon>Burkholderiaceae</taxon>
        <taxon>Paraburkholderia</taxon>
    </lineage>
</organism>
<accession>A0ABX5MNN7</accession>
<evidence type="ECO:0000313" key="3">
    <source>
        <dbReference type="Proteomes" id="UP000247515"/>
    </source>
</evidence>
<feature type="compositionally biased region" description="Pro residues" evidence="1">
    <location>
        <begin position="67"/>
        <end position="77"/>
    </location>
</feature>
<feature type="region of interest" description="Disordered" evidence="1">
    <location>
        <begin position="455"/>
        <end position="482"/>
    </location>
</feature>
<sequence>MEPVNYYLAGMQGAQANQNLIDARQQAAMRMAMFQHAQQDRQRQQAALAAAGNALPQLLAAQGQPSQMPPPPQPPMPGQASQPAQAAQPQGGGVPLPGMGPAPGGVKPPLPPFRAMPTSGSPAQGTPPQIQSPPMTAAPQQQQQPQQSGPLTLESAIKVLKDQGLSGADLMAGLGQLMPILDSQAKAQAAQMQQQFTRELQMAQLQERYDSLRQRAEDNAANRADRMQAHEDSLGIQQQMLQLRRESLNAHTVGDPNAALSQDDLSFMADQYLAGDRTVLQNLGRGAQGSKNLVALRSAVQQAAKARGMSGADVAASVAEFEGVKSGERALGTRTAQAGMAVNEADQFADIASTASQQVPRSQFVPANKALQAYQSNTGDPKIVAFGAATNSLINAYARAVSPSGTPTVSDKDHAREMLNIAQTPEQYQAVISMMKREMSAAQQSPGKVRSEFREAVTRGKPMANPPPPGGGLPAGWSVTEH</sequence>
<dbReference type="EMBL" id="QJJV01000009">
    <property type="protein sequence ID" value="PXX15840.1"/>
    <property type="molecule type" value="Genomic_DNA"/>
</dbReference>
<dbReference type="Proteomes" id="UP000247515">
    <property type="component" value="Unassembled WGS sequence"/>
</dbReference>
<proteinExistence type="predicted"/>
<feature type="compositionally biased region" description="Low complexity" evidence="1">
    <location>
        <begin position="78"/>
        <end position="89"/>
    </location>
</feature>
<evidence type="ECO:0000256" key="1">
    <source>
        <dbReference type="SAM" id="MobiDB-lite"/>
    </source>
</evidence>
<gene>
    <name evidence="2" type="ORF">C7400_109175</name>
</gene>
<reference evidence="2 3" key="1">
    <citation type="submission" date="2018-05" db="EMBL/GenBank/DDBJ databases">
        <title>Genomic Encyclopedia of Type Strains, Phase IV (KMG-V): Genome sequencing to study the core and pangenomes of soil and plant-associated prokaryotes.</title>
        <authorList>
            <person name="Whitman W."/>
        </authorList>
    </citation>
    <scope>NUCLEOTIDE SEQUENCE [LARGE SCALE GENOMIC DNA]</scope>
    <source>
        <strain evidence="2 3">SIr-6563</strain>
    </source>
</reference>
<feature type="compositionally biased region" description="Low complexity" evidence="1">
    <location>
        <begin position="96"/>
        <end position="105"/>
    </location>
</feature>
<feature type="compositionally biased region" description="Polar residues" evidence="1">
    <location>
        <begin position="118"/>
        <end position="134"/>
    </location>
</feature>
<name>A0ABX5MNN7_9BURK</name>
<keyword evidence="3" id="KW-1185">Reference proteome</keyword>